<evidence type="ECO:0000256" key="1">
    <source>
        <dbReference type="SAM" id="SignalP"/>
    </source>
</evidence>
<dbReference type="Gene3D" id="3.40.190.10">
    <property type="entry name" value="Periplasmic binding protein-like II"/>
    <property type="match status" value="1"/>
</dbReference>
<name>A0A848LM08_9BACT</name>
<dbReference type="EMBL" id="JABBJJ010000158">
    <property type="protein sequence ID" value="NMO18867.1"/>
    <property type="molecule type" value="Genomic_DNA"/>
</dbReference>
<evidence type="ECO:0008006" key="4">
    <source>
        <dbReference type="Google" id="ProtNLM"/>
    </source>
</evidence>
<comment type="caution">
    <text evidence="2">The sequence shown here is derived from an EMBL/GenBank/DDBJ whole genome shotgun (WGS) entry which is preliminary data.</text>
</comment>
<keyword evidence="1" id="KW-0732">Signal</keyword>
<dbReference type="RefSeq" id="WP_169348129.1">
    <property type="nucleotide sequence ID" value="NZ_JABBJJ010000158.1"/>
</dbReference>
<feature type="chain" id="PRO_5032685508" description="Phosphate ABC transporter substrate-binding protein" evidence="1">
    <location>
        <begin position="24"/>
        <end position="145"/>
    </location>
</feature>
<dbReference type="SUPFAM" id="SSF53850">
    <property type="entry name" value="Periplasmic binding protein-like II"/>
    <property type="match status" value="1"/>
</dbReference>
<reference evidence="2 3" key="1">
    <citation type="submission" date="2020-04" db="EMBL/GenBank/DDBJ databases">
        <title>Draft genome of Pyxidicoccus fallax type strain.</title>
        <authorList>
            <person name="Whitworth D.E."/>
        </authorList>
    </citation>
    <scope>NUCLEOTIDE SEQUENCE [LARGE SCALE GENOMIC DNA]</scope>
    <source>
        <strain evidence="2 3">DSM 14698</strain>
    </source>
</reference>
<gene>
    <name evidence="2" type="ORF">HG543_28980</name>
</gene>
<protein>
    <recommendedName>
        <fullName evidence="4">Phosphate ABC transporter substrate-binding protein</fullName>
    </recommendedName>
</protein>
<keyword evidence="3" id="KW-1185">Reference proteome</keyword>
<proteinExistence type="predicted"/>
<organism evidence="2 3">
    <name type="scientific">Pyxidicoccus fallax</name>
    <dbReference type="NCBI Taxonomy" id="394095"/>
    <lineage>
        <taxon>Bacteria</taxon>
        <taxon>Pseudomonadati</taxon>
        <taxon>Myxococcota</taxon>
        <taxon>Myxococcia</taxon>
        <taxon>Myxococcales</taxon>
        <taxon>Cystobacterineae</taxon>
        <taxon>Myxococcaceae</taxon>
        <taxon>Pyxidicoccus</taxon>
    </lineage>
</organism>
<evidence type="ECO:0000313" key="2">
    <source>
        <dbReference type="EMBL" id="NMO18867.1"/>
    </source>
</evidence>
<accession>A0A848LM08</accession>
<sequence length="145" mass="15529">MKTLSLVLTCVALLLWARPSVGAESAGYQVVVHPSNPVTSVKRSVLSQLFFKKSTKWESGQTAQPVDLAGDTPVRAAFSEDVLKRSLPAVRAWWQQRIFSGRDVPPPERPTEAEVLAFVRANPGAVGYVASGSAPSGVKVVTVVD</sequence>
<feature type="signal peptide" evidence="1">
    <location>
        <begin position="1"/>
        <end position="23"/>
    </location>
</feature>
<dbReference type="Proteomes" id="UP000518300">
    <property type="component" value="Unassembled WGS sequence"/>
</dbReference>
<dbReference type="AlphaFoldDB" id="A0A848LM08"/>
<evidence type="ECO:0000313" key="3">
    <source>
        <dbReference type="Proteomes" id="UP000518300"/>
    </source>
</evidence>